<dbReference type="EMBL" id="JAUFQU010000022">
    <property type="protein sequence ID" value="MDN3709208.1"/>
    <property type="molecule type" value="Genomic_DNA"/>
</dbReference>
<evidence type="ECO:0000313" key="2">
    <source>
        <dbReference type="EMBL" id="MDN3709208.1"/>
    </source>
</evidence>
<organism evidence="2 3">
    <name type="scientific">Paenimyroides ceti</name>
    <dbReference type="NCBI Taxonomy" id="395087"/>
    <lineage>
        <taxon>Bacteria</taxon>
        <taxon>Pseudomonadati</taxon>
        <taxon>Bacteroidota</taxon>
        <taxon>Flavobacteriia</taxon>
        <taxon>Flavobacteriales</taxon>
        <taxon>Flavobacteriaceae</taxon>
        <taxon>Paenimyroides</taxon>
    </lineage>
</organism>
<keyword evidence="1" id="KW-0812">Transmembrane</keyword>
<dbReference type="RefSeq" id="WP_290364957.1">
    <property type="nucleotide sequence ID" value="NZ_JAUFQU010000022.1"/>
</dbReference>
<sequence>MLIGDEVHLFPDHEPGEPVPDIMKGGIPFTSNATVYVLVTVEQAVVILVTVGFSRTVTVISLALFGLFSQKSLLLTVT</sequence>
<keyword evidence="1" id="KW-1133">Transmembrane helix</keyword>
<evidence type="ECO:0000256" key="1">
    <source>
        <dbReference type="SAM" id="Phobius"/>
    </source>
</evidence>
<evidence type="ECO:0000313" key="3">
    <source>
        <dbReference type="Proteomes" id="UP001242368"/>
    </source>
</evidence>
<feature type="transmembrane region" description="Helical" evidence="1">
    <location>
        <begin position="44"/>
        <end position="68"/>
    </location>
</feature>
<keyword evidence="1" id="KW-0472">Membrane</keyword>
<comment type="caution">
    <text evidence="2">The sequence shown here is derived from an EMBL/GenBank/DDBJ whole genome shotgun (WGS) entry which is preliminary data.</text>
</comment>
<proteinExistence type="predicted"/>
<name>A0ABT8CZX2_9FLAO</name>
<accession>A0ABT8CZX2</accession>
<reference evidence="3" key="1">
    <citation type="journal article" date="2019" name="Int. J. Syst. Evol. Microbiol.">
        <title>The Global Catalogue of Microorganisms (GCM) 10K type strain sequencing project: providing services to taxonomists for standard genome sequencing and annotation.</title>
        <authorList>
            <consortium name="The Broad Institute Genomics Platform"/>
            <consortium name="The Broad Institute Genome Sequencing Center for Infectious Disease"/>
            <person name="Wu L."/>
            <person name="Ma J."/>
        </authorList>
    </citation>
    <scope>NUCLEOTIDE SEQUENCE [LARGE SCALE GENOMIC DNA]</scope>
    <source>
        <strain evidence="3">CECT 7184</strain>
    </source>
</reference>
<keyword evidence="3" id="KW-1185">Reference proteome</keyword>
<dbReference type="Proteomes" id="UP001242368">
    <property type="component" value="Unassembled WGS sequence"/>
</dbReference>
<protein>
    <submittedName>
        <fullName evidence="2">Uncharacterized protein</fullName>
    </submittedName>
</protein>
<gene>
    <name evidence="2" type="ORF">QW060_19445</name>
</gene>